<sequence length="232" mass="26541">MLTIYRLSVGQLQSNCYLAVDQKSNDCMIVDPGDDAEYIIKKITEIGAKPRLIVATHAHFDHVMAVFELKLTYKIPFYMHHRDEFLLKNARSSSLYFTGVDPLIDPPKIDMYFKNGSVIKQGENTFRIVWTPGHTPGSCTLYCQKEKLAFVGDLLFADSTKGRYDFSYSDEKLLDKSIRIIMKFPGDTTLYSGHGNKFLLKAVKKYFKTNFRIPRVSVLGDDPLRRSCSEAR</sequence>
<gene>
    <name evidence="6" type="ORF">A2714_00175</name>
</gene>
<evidence type="ECO:0000313" key="6">
    <source>
        <dbReference type="EMBL" id="OGM21520.1"/>
    </source>
</evidence>
<feature type="domain" description="Metallo-beta-lactamase" evidence="5">
    <location>
        <begin position="13"/>
        <end position="194"/>
    </location>
</feature>
<evidence type="ECO:0000256" key="3">
    <source>
        <dbReference type="ARBA" id="ARBA00022801"/>
    </source>
</evidence>
<dbReference type="InterPro" id="IPR051453">
    <property type="entry name" value="MBL_Glyoxalase_II"/>
</dbReference>
<dbReference type="PANTHER" id="PTHR46233:SF3">
    <property type="entry name" value="HYDROXYACYLGLUTATHIONE HYDROLASE GLOC"/>
    <property type="match status" value="1"/>
</dbReference>
<dbReference type="Proteomes" id="UP000178419">
    <property type="component" value="Unassembled WGS sequence"/>
</dbReference>
<dbReference type="CDD" id="cd06262">
    <property type="entry name" value="metallo-hydrolase-like_MBL-fold"/>
    <property type="match status" value="1"/>
</dbReference>
<proteinExistence type="predicted"/>
<evidence type="ECO:0000259" key="5">
    <source>
        <dbReference type="SMART" id="SM00849"/>
    </source>
</evidence>
<protein>
    <recommendedName>
        <fullName evidence="5">Metallo-beta-lactamase domain-containing protein</fullName>
    </recommendedName>
</protein>
<keyword evidence="2" id="KW-0479">Metal-binding</keyword>
<dbReference type="SMART" id="SM00849">
    <property type="entry name" value="Lactamase_B"/>
    <property type="match status" value="1"/>
</dbReference>
<dbReference type="GO" id="GO:0046872">
    <property type="term" value="F:metal ion binding"/>
    <property type="evidence" value="ECO:0007669"/>
    <property type="project" value="UniProtKB-KW"/>
</dbReference>
<dbReference type="SUPFAM" id="SSF56281">
    <property type="entry name" value="Metallo-hydrolase/oxidoreductase"/>
    <property type="match status" value="1"/>
</dbReference>
<dbReference type="AlphaFoldDB" id="A0A1F7Y2W4"/>
<name>A0A1F7Y2W4_9BACT</name>
<keyword evidence="3" id="KW-0378">Hydrolase</keyword>
<evidence type="ECO:0000256" key="4">
    <source>
        <dbReference type="ARBA" id="ARBA00022833"/>
    </source>
</evidence>
<dbReference type="Gene3D" id="3.60.15.10">
    <property type="entry name" value="Ribonuclease Z/Hydroxyacylglutathione hydrolase-like"/>
    <property type="match status" value="1"/>
</dbReference>
<comment type="caution">
    <text evidence="6">The sequence shown here is derived from an EMBL/GenBank/DDBJ whole genome shotgun (WGS) entry which is preliminary data.</text>
</comment>
<dbReference type="InterPro" id="IPR036866">
    <property type="entry name" value="RibonucZ/Hydroxyglut_hydro"/>
</dbReference>
<evidence type="ECO:0000256" key="2">
    <source>
        <dbReference type="ARBA" id="ARBA00022723"/>
    </source>
</evidence>
<accession>A0A1F7Y2W4</accession>
<dbReference type="Pfam" id="PF00753">
    <property type="entry name" value="Lactamase_B"/>
    <property type="match status" value="1"/>
</dbReference>
<evidence type="ECO:0000313" key="7">
    <source>
        <dbReference type="Proteomes" id="UP000178419"/>
    </source>
</evidence>
<reference evidence="6 7" key="1">
    <citation type="journal article" date="2016" name="Nat. Commun.">
        <title>Thousands of microbial genomes shed light on interconnected biogeochemical processes in an aquifer system.</title>
        <authorList>
            <person name="Anantharaman K."/>
            <person name="Brown C.T."/>
            <person name="Hug L.A."/>
            <person name="Sharon I."/>
            <person name="Castelle C.J."/>
            <person name="Probst A.J."/>
            <person name="Thomas B.C."/>
            <person name="Singh A."/>
            <person name="Wilkins M.J."/>
            <person name="Karaoz U."/>
            <person name="Brodie E.L."/>
            <person name="Williams K.H."/>
            <person name="Hubbard S.S."/>
            <person name="Banfield J.F."/>
        </authorList>
    </citation>
    <scope>NUCLEOTIDE SEQUENCE [LARGE SCALE GENOMIC DNA]</scope>
</reference>
<dbReference type="InterPro" id="IPR001279">
    <property type="entry name" value="Metallo-B-lactamas"/>
</dbReference>
<evidence type="ECO:0000256" key="1">
    <source>
        <dbReference type="ARBA" id="ARBA00001947"/>
    </source>
</evidence>
<dbReference type="PANTHER" id="PTHR46233">
    <property type="entry name" value="HYDROXYACYLGLUTATHIONE HYDROLASE GLOC"/>
    <property type="match status" value="1"/>
</dbReference>
<organism evidence="6 7">
    <name type="scientific">Candidatus Woesebacteria bacterium RIFCSPHIGHO2_01_FULL_38_9</name>
    <dbReference type="NCBI Taxonomy" id="1802492"/>
    <lineage>
        <taxon>Bacteria</taxon>
        <taxon>Candidatus Woeseibacteriota</taxon>
    </lineage>
</organism>
<dbReference type="EMBL" id="MGGE01000014">
    <property type="protein sequence ID" value="OGM21520.1"/>
    <property type="molecule type" value="Genomic_DNA"/>
</dbReference>
<dbReference type="GO" id="GO:0016787">
    <property type="term" value="F:hydrolase activity"/>
    <property type="evidence" value="ECO:0007669"/>
    <property type="project" value="UniProtKB-KW"/>
</dbReference>
<comment type="cofactor">
    <cofactor evidence="1">
        <name>Zn(2+)</name>
        <dbReference type="ChEBI" id="CHEBI:29105"/>
    </cofactor>
</comment>
<keyword evidence="4" id="KW-0862">Zinc</keyword>